<dbReference type="AlphaFoldDB" id="A0A645E6H4"/>
<gene>
    <name evidence="2" type="primary">tpiA_29</name>
    <name evidence="2" type="ORF">SDC9_144278</name>
</gene>
<evidence type="ECO:0000256" key="1">
    <source>
        <dbReference type="ARBA" id="ARBA00023235"/>
    </source>
</evidence>
<dbReference type="EMBL" id="VSSQ01043420">
    <property type="protein sequence ID" value="MPM97105.1"/>
    <property type="molecule type" value="Genomic_DNA"/>
</dbReference>
<proteinExistence type="predicted"/>
<dbReference type="GO" id="GO:0006096">
    <property type="term" value="P:glycolytic process"/>
    <property type="evidence" value="ECO:0007669"/>
    <property type="project" value="TreeGrafter"/>
</dbReference>
<evidence type="ECO:0000313" key="2">
    <source>
        <dbReference type="EMBL" id="MPM97105.1"/>
    </source>
</evidence>
<reference evidence="2" key="1">
    <citation type="submission" date="2019-08" db="EMBL/GenBank/DDBJ databases">
        <authorList>
            <person name="Kucharzyk K."/>
            <person name="Murdoch R.W."/>
            <person name="Higgins S."/>
            <person name="Loffler F."/>
        </authorList>
    </citation>
    <scope>NUCLEOTIDE SEQUENCE</scope>
</reference>
<comment type="caution">
    <text evidence="2">The sequence shown here is derived from an EMBL/GenBank/DDBJ whole genome shotgun (WGS) entry which is preliminary data.</text>
</comment>
<dbReference type="InterPro" id="IPR013785">
    <property type="entry name" value="Aldolase_TIM"/>
</dbReference>
<organism evidence="2">
    <name type="scientific">bioreactor metagenome</name>
    <dbReference type="NCBI Taxonomy" id="1076179"/>
    <lineage>
        <taxon>unclassified sequences</taxon>
        <taxon>metagenomes</taxon>
        <taxon>ecological metagenomes</taxon>
    </lineage>
</organism>
<dbReference type="Pfam" id="PF00121">
    <property type="entry name" value="TIM"/>
    <property type="match status" value="1"/>
</dbReference>
<keyword evidence="1 2" id="KW-0413">Isomerase</keyword>
<dbReference type="Gene3D" id="3.20.20.70">
    <property type="entry name" value="Aldolase class I"/>
    <property type="match status" value="1"/>
</dbReference>
<dbReference type="InterPro" id="IPR035990">
    <property type="entry name" value="TIM_sf"/>
</dbReference>
<dbReference type="InterPro" id="IPR000652">
    <property type="entry name" value="Triosephosphate_isomerase"/>
</dbReference>
<sequence>MEGLTAEQVAGLVIAYEPVWAIGTGRTASADDANAVCAFTRRTVAEMYDTQTAENVRIQYGGSVKPANIAELMAKSDIDGALVGGAALDAAGFSKIIKF</sequence>
<accession>A0A645E6H4</accession>
<protein>
    <submittedName>
        <fullName evidence="2">Triosephosphate isomerase</fullName>
        <ecNumber evidence="2">5.3.1.1</ecNumber>
    </submittedName>
</protein>
<name>A0A645E6H4_9ZZZZ</name>
<dbReference type="CDD" id="cd00311">
    <property type="entry name" value="TIM"/>
    <property type="match status" value="1"/>
</dbReference>
<dbReference type="GO" id="GO:0004807">
    <property type="term" value="F:triose-phosphate isomerase activity"/>
    <property type="evidence" value="ECO:0007669"/>
    <property type="project" value="UniProtKB-EC"/>
</dbReference>
<dbReference type="GO" id="GO:0006094">
    <property type="term" value="P:gluconeogenesis"/>
    <property type="evidence" value="ECO:0007669"/>
    <property type="project" value="TreeGrafter"/>
</dbReference>
<dbReference type="EC" id="5.3.1.1" evidence="2"/>
<dbReference type="GO" id="GO:0005829">
    <property type="term" value="C:cytosol"/>
    <property type="evidence" value="ECO:0007669"/>
    <property type="project" value="TreeGrafter"/>
</dbReference>
<dbReference type="GO" id="GO:0046166">
    <property type="term" value="P:glyceraldehyde-3-phosphate biosynthetic process"/>
    <property type="evidence" value="ECO:0007669"/>
    <property type="project" value="TreeGrafter"/>
</dbReference>
<dbReference type="PANTHER" id="PTHR21139:SF42">
    <property type="entry name" value="TRIOSEPHOSPHATE ISOMERASE"/>
    <property type="match status" value="1"/>
</dbReference>
<dbReference type="PANTHER" id="PTHR21139">
    <property type="entry name" value="TRIOSEPHOSPHATE ISOMERASE"/>
    <property type="match status" value="1"/>
</dbReference>
<dbReference type="SUPFAM" id="SSF51351">
    <property type="entry name" value="Triosephosphate isomerase (TIM)"/>
    <property type="match status" value="1"/>
</dbReference>
<dbReference type="PROSITE" id="PS00171">
    <property type="entry name" value="TIM_1"/>
    <property type="match status" value="1"/>
</dbReference>
<dbReference type="GO" id="GO:0019563">
    <property type="term" value="P:glycerol catabolic process"/>
    <property type="evidence" value="ECO:0007669"/>
    <property type="project" value="TreeGrafter"/>
</dbReference>
<dbReference type="InterPro" id="IPR020861">
    <property type="entry name" value="Triosephosphate_isomerase_AS"/>
</dbReference>
<dbReference type="PROSITE" id="PS51440">
    <property type="entry name" value="TIM_2"/>
    <property type="match status" value="1"/>
</dbReference>